<protein>
    <recommendedName>
        <fullName evidence="4">Polysaccharide biosynthesis protein C-terminal domain-containing protein</fullName>
    </recommendedName>
</protein>
<gene>
    <name evidence="2" type="ORF">C4B24_01885</name>
</gene>
<feature type="transmembrane region" description="Helical" evidence="1">
    <location>
        <begin position="54"/>
        <end position="75"/>
    </location>
</feature>
<feature type="transmembrane region" description="Helical" evidence="1">
    <location>
        <begin position="413"/>
        <end position="434"/>
    </location>
</feature>
<evidence type="ECO:0008006" key="4">
    <source>
        <dbReference type="Google" id="ProtNLM"/>
    </source>
</evidence>
<evidence type="ECO:0000313" key="3">
    <source>
        <dbReference type="Proteomes" id="UP000294192"/>
    </source>
</evidence>
<dbReference type="Proteomes" id="UP000294192">
    <property type="component" value="Unassembled WGS sequence"/>
</dbReference>
<dbReference type="AlphaFoldDB" id="A0A4R0XUK9"/>
<dbReference type="RefSeq" id="WP_131598791.1">
    <property type="nucleotide sequence ID" value="NZ_PSZO01000006.1"/>
</dbReference>
<feature type="transmembrane region" description="Helical" evidence="1">
    <location>
        <begin position="162"/>
        <end position="185"/>
    </location>
</feature>
<keyword evidence="1" id="KW-1133">Transmembrane helix</keyword>
<feature type="transmembrane region" description="Helical" evidence="1">
    <location>
        <begin position="502"/>
        <end position="527"/>
    </location>
</feature>
<sequence length="542" mass="61724">MENAQMPDTKHIKINAIINLVSKLMTALIVFAFAKSIITFYGDEVNGIVRSTTMITGYFTIADAGVAAIVSQRLYKVIMVNNKDEIIRIMSASKKMFKYISLIFIGLATVISLIYPLFIERNQVIDYQFTIALLIILSIKLIPRYLWTMHYDIILTNTQRGYVYKVVTFFMDLFFYALATVVLWVNKPILHDIALNGKNITILSNGYENYKWFIILALSLPALSDFFIAFVMHRICKKKFPWLKFIYVPWSQTKELWKNARYTLASHITWLIVFSTDEIVLTIYSHKVGATYSMYLISLLSFYGMIVSTIRSTMEGVFSSMMPYLGLKTKGEENVDGKTFKLYYLNVISSSLFITLALIVATPIFVQVFFASNKGSDYFDIKLASIISLNCFLYLTMTPYKVLFYIKGHFKRLLLPNVIEAIINLGGSLIVVWFFGLYGILIVTTIAMVYFFIHISFSARRYINDVNPLWHTIMMLFVMLLASVFISIGFIVPGYIGKVDLSILKAMLIIGATGTISLIGIAITALLTKKKVGNKNIIKNNK</sequence>
<feature type="transmembrane region" description="Helical" evidence="1">
    <location>
        <begin position="343"/>
        <end position="371"/>
    </location>
</feature>
<evidence type="ECO:0000313" key="2">
    <source>
        <dbReference type="EMBL" id="TCG11487.1"/>
    </source>
</evidence>
<comment type="caution">
    <text evidence="2">The sequence shown here is derived from an EMBL/GenBank/DDBJ whole genome shotgun (WGS) entry which is preliminary data.</text>
</comment>
<keyword evidence="1" id="KW-0472">Membrane</keyword>
<dbReference type="OrthoDB" id="391558at2"/>
<feature type="transmembrane region" description="Helical" evidence="1">
    <location>
        <begin position="469"/>
        <end position="496"/>
    </location>
</feature>
<feature type="transmembrane region" description="Helical" evidence="1">
    <location>
        <begin position="383"/>
        <end position="406"/>
    </location>
</feature>
<feature type="transmembrane region" description="Helical" evidence="1">
    <location>
        <begin position="124"/>
        <end position="142"/>
    </location>
</feature>
<organism evidence="2 3">
    <name type="scientific">Mycoplasma marinum</name>
    <dbReference type="NCBI Taxonomy" id="1937190"/>
    <lineage>
        <taxon>Bacteria</taxon>
        <taxon>Bacillati</taxon>
        <taxon>Mycoplasmatota</taxon>
        <taxon>Mollicutes</taxon>
        <taxon>Mycoplasmataceae</taxon>
        <taxon>Mycoplasma</taxon>
    </lineage>
</organism>
<keyword evidence="3" id="KW-1185">Reference proteome</keyword>
<feature type="transmembrane region" description="Helical" evidence="1">
    <location>
        <begin position="264"/>
        <end position="286"/>
    </location>
</feature>
<proteinExistence type="predicted"/>
<accession>A0A4R0XUK9</accession>
<evidence type="ECO:0000256" key="1">
    <source>
        <dbReference type="SAM" id="Phobius"/>
    </source>
</evidence>
<name>A0A4R0XUK9_9MOLU</name>
<feature type="transmembrane region" description="Helical" evidence="1">
    <location>
        <begin position="292"/>
        <end position="310"/>
    </location>
</feature>
<feature type="transmembrane region" description="Helical" evidence="1">
    <location>
        <begin position="212"/>
        <end position="232"/>
    </location>
</feature>
<dbReference type="EMBL" id="PSZO01000006">
    <property type="protein sequence ID" value="TCG11487.1"/>
    <property type="molecule type" value="Genomic_DNA"/>
</dbReference>
<reference evidence="2 3" key="1">
    <citation type="submission" date="2018-02" db="EMBL/GenBank/DDBJ databases">
        <title>Mycoplasma marinum and Mycoplasma todarodis sp. nov., moderately halophilic and psychrotolerant mycoplasmas isolated from cephalopods.</title>
        <authorList>
            <person name="Viver T."/>
        </authorList>
    </citation>
    <scope>NUCLEOTIDE SEQUENCE [LARGE SCALE GENOMIC DNA]</scope>
    <source>
        <strain evidence="2 3">PE</strain>
    </source>
</reference>
<keyword evidence="1" id="KW-0812">Transmembrane</keyword>
<feature type="transmembrane region" description="Helical" evidence="1">
    <location>
        <begin position="96"/>
        <end position="118"/>
    </location>
</feature>
<feature type="transmembrane region" description="Helical" evidence="1">
    <location>
        <begin position="20"/>
        <end position="42"/>
    </location>
</feature>
<feature type="transmembrane region" description="Helical" evidence="1">
    <location>
        <begin position="440"/>
        <end position="457"/>
    </location>
</feature>